<keyword evidence="7 10" id="KW-1133">Transmembrane helix</keyword>
<evidence type="ECO:0000256" key="5">
    <source>
        <dbReference type="ARBA" id="ARBA00022692"/>
    </source>
</evidence>
<accession>A0A8H5D1Y0</accession>
<dbReference type="GO" id="GO:0005886">
    <property type="term" value="C:plasma membrane"/>
    <property type="evidence" value="ECO:0007669"/>
    <property type="project" value="UniProtKB-SubCell"/>
</dbReference>
<feature type="transmembrane region" description="Helical" evidence="10">
    <location>
        <begin position="407"/>
        <end position="430"/>
    </location>
</feature>
<keyword evidence="5 10" id="KW-0812">Transmembrane</keyword>
<comment type="function">
    <text evidence="1 10">Involved in cell fusion during mating by stabilizing the plasma membrane fusion event.</text>
</comment>
<feature type="compositionally biased region" description="Basic and acidic residues" evidence="11">
    <location>
        <begin position="763"/>
        <end position="779"/>
    </location>
</feature>
<evidence type="ECO:0000256" key="2">
    <source>
        <dbReference type="ARBA" id="ARBA00004651"/>
    </source>
</evidence>
<feature type="compositionally biased region" description="Polar residues" evidence="11">
    <location>
        <begin position="892"/>
        <end position="902"/>
    </location>
</feature>
<evidence type="ECO:0000256" key="7">
    <source>
        <dbReference type="ARBA" id="ARBA00022989"/>
    </source>
</evidence>
<name>A0A8H5D1Y0_9AGAR</name>
<protein>
    <recommendedName>
        <fullName evidence="10">Plasma membrane fusion protein PRM1</fullName>
    </recommendedName>
</protein>
<keyword evidence="6 10" id="KW-0184">Conjugation</keyword>
<evidence type="ECO:0000313" key="12">
    <source>
        <dbReference type="EMBL" id="KAF5351990.1"/>
    </source>
</evidence>
<evidence type="ECO:0000256" key="3">
    <source>
        <dbReference type="ARBA" id="ARBA00010780"/>
    </source>
</evidence>
<sequence length="1031" mass="112529">MSAFSHTSAPWNTPPPNYETQHTTTTLTPYLQLPHLLSLTWLAYPILSLLFVAFRLQLSLAASQDAVATAKDNLLTSCKAAEHAATSTASMPRLMAIATNEQFVDAVNGTLNGARFVLTTSLTIMEAIVNFVIDLYRSTLLCFLELVVRGGLSILIGAVQELNNVIQSAASGLRTSIQNDVASANNLIKGFVDTVNKANPFGDIQAPQINVPSLDGLSNLTLPSSFQDNLTKLNASIPTVADLKDKVESIIDTPFELLKKEINDTFAQISFNSSVMPIPAQNRLAFCNDMDTSIVDDIGRDLIKTAKIGIVILVVLALVLIGLNCLLAWYKWRCMKAHLEYTRQAWLTDPTMYHTKSSTGTPQMTLTDHNLLMLQANSSHPLVTRITNRLSQLFRLTPSQHTHMQWFFHYIFHPPATAIFLIGFFGLLCVELQLLAMGPLVAKYQGQAANAVSDFSNTIATSINNSMYNQSAAYASEVNARIDAAQSTINDGLFGWVNQTNTSLNSTINEFYTDIQNAVNTVFGGTILEEPAQEFLRCFIGSKVDAIENALTFLHDNLQVDMPRMNDSALVLPPSTVNEAVQPIAAAAIGGGADDNEGVVGKIINSYAESLKKERVMFCIFLGLWGLVVLMGIGVILWHSYGRHFIESRKKKKWMNQRSQGLDGIAVPFRDIGTTSVGSVNGRASPTIRVPSPIDTKIDPEANWDSHLGENQPKHKIEQKKGFMAVAKERLVPRKAPPPFIPADPKRQTAWFGRMAAILGKKGQHETSTEDRNIGKPELRSTSNDFPDGPGEADDASQDILADEPKSRWSKATTQAQTPSSASVLSPSKKSLAFSPPVDSSSMSIKLKFPPLPPVGRPSISSPRPLQSKPQHTRNVSSATSRRSEDVHGDDLTSQSQNQLQQPLVPIPLHYGFDNGTPRYPAPSHRGKHHQVPPPASFDRTVNAHHRRSVSFSAVNRGNMAGVGAGGNVLPNAAGSLERLLTGSHSPYARQPSLSDNPFISPFDDEHRVKVDHPAVTRKSIPTNPFEGVAM</sequence>
<feature type="transmembrane region" description="Helical" evidence="10">
    <location>
        <begin position="308"/>
        <end position="330"/>
    </location>
</feature>
<dbReference type="PANTHER" id="PTHR31030:SF1">
    <property type="entry name" value="PLASMA MEMBRANE FUSION PROTEIN PRM1"/>
    <property type="match status" value="1"/>
</dbReference>
<reference evidence="12 13" key="1">
    <citation type="journal article" date="2020" name="ISME J.">
        <title>Uncovering the hidden diversity of litter-decomposition mechanisms in mushroom-forming fungi.</title>
        <authorList>
            <person name="Floudas D."/>
            <person name="Bentzer J."/>
            <person name="Ahren D."/>
            <person name="Johansson T."/>
            <person name="Persson P."/>
            <person name="Tunlid A."/>
        </authorList>
    </citation>
    <scope>NUCLEOTIDE SEQUENCE [LARGE SCALE GENOMIC DNA]</scope>
    <source>
        <strain evidence="12 13">CBS 146.42</strain>
    </source>
</reference>
<keyword evidence="8 10" id="KW-0472">Membrane</keyword>
<evidence type="ECO:0000256" key="10">
    <source>
        <dbReference type="RuleBase" id="RU366035"/>
    </source>
</evidence>
<gene>
    <name evidence="12" type="ORF">D9756_007622</name>
</gene>
<feature type="compositionally biased region" description="Polar residues" evidence="11">
    <location>
        <begin position="859"/>
        <end position="881"/>
    </location>
</feature>
<evidence type="ECO:0000256" key="4">
    <source>
        <dbReference type="ARBA" id="ARBA00022475"/>
    </source>
</evidence>
<evidence type="ECO:0000256" key="6">
    <source>
        <dbReference type="ARBA" id="ARBA00022971"/>
    </source>
</evidence>
<dbReference type="GO" id="GO:0043332">
    <property type="term" value="C:mating projection tip"/>
    <property type="evidence" value="ECO:0007669"/>
    <property type="project" value="UniProtKB-UniRule"/>
</dbReference>
<feature type="compositionally biased region" description="Basic and acidic residues" evidence="11">
    <location>
        <begin position="882"/>
        <end position="891"/>
    </location>
</feature>
<evidence type="ECO:0000256" key="1">
    <source>
        <dbReference type="ARBA" id="ARBA00002512"/>
    </source>
</evidence>
<keyword evidence="13" id="KW-1185">Reference proteome</keyword>
<feature type="transmembrane region" description="Helical" evidence="10">
    <location>
        <begin position="616"/>
        <end position="641"/>
    </location>
</feature>
<comment type="caution">
    <text evidence="10">Lacks conserved residue(s) required for the propagation of feature annotation.</text>
</comment>
<comment type="subcellular location">
    <subcellularLocation>
        <location evidence="2 10">Cell membrane</location>
        <topology evidence="2 10">Multi-pass membrane protein</topology>
    </subcellularLocation>
</comment>
<evidence type="ECO:0000256" key="9">
    <source>
        <dbReference type="ARBA" id="ARBA00023180"/>
    </source>
</evidence>
<dbReference type="Proteomes" id="UP000559027">
    <property type="component" value="Unassembled WGS sequence"/>
</dbReference>
<keyword evidence="4 10" id="KW-1003">Cell membrane</keyword>
<dbReference type="EMBL" id="JAACJO010000012">
    <property type="protein sequence ID" value="KAF5351990.1"/>
    <property type="molecule type" value="Genomic_DNA"/>
</dbReference>
<dbReference type="AlphaFoldDB" id="A0A8H5D1Y0"/>
<feature type="region of interest" description="Disordered" evidence="11">
    <location>
        <begin position="760"/>
        <end position="939"/>
    </location>
</feature>
<proteinExistence type="inferred from homology"/>
<feature type="compositionally biased region" description="Polar residues" evidence="11">
    <location>
        <begin position="1"/>
        <end position="11"/>
    </location>
</feature>
<comment type="similarity">
    <text evidence="3 10">Belongs to the PRM1 family.</text>
</comment>
<evidence type="ECO:0000256" key="11">
    <source>
        <dbReference type="SAM" id="MobiDB-lite"/>
    </source>
</evidence>
<dbReference type="GO" id="GO:0032220">
    <property type="term" value="P:plasma membrane fusion involved in cytogamy"/>
    <property type="evidence" value="ECO:0007669"/>
    <property type="project" value="TreeGrafter"/>
</dbReference>
<feature type="compositionally biased region" description="Low complexity" evidence="11">
    <location>
        <begin position="819"/>
        <end position="833"/>
    </location>
</feature>
<organism evidence="12 13">
    <name type="scientific">Leucocoprinus leucothites</name>
    <dbReference type="NCBI Taxonomy" id="201217"/>
    <lineage>
        <taxon>Eukaryota</taxon>
        <taxon>Fungi</taxon>
        <taxon>Dikarya</taxon>
        <taxon>Basidiomycota</taxon>
        <taxon>Agaricomycotina</taxon>
        <taxon>Agaricomycetes</taxon>
        <taxon>Agaricomycetidae</taxon>
        <taxon>Agaricales</taxon>
        <taxon>Agaricineae</taxon>
        <taxon>Agaricaceae</taxon>
        <taxon>Leucocoprinus</taxon>
    </lineage>
</organism>
<feature type="transmembrane region" description="Helical" evidence="10">
    <location>
        <begin position="36"/>
        <end position="54"/>
    </location>
</feature>
<comment type="caution">
    <text evidence="12">The sequence shown here is derived from an EMBL/GenBank/DDBJ whole genome shotgun (WGS) entry which is preliminary data.</text>
</comment>
<evidence type="ECO:0000313" key="13">
    <source>
        <dbReference type="Proteomes" id="UP000559027"/>
    </source>
</evidence>
<evidence type="ECO:0000256" key="8">
    <source>
        <dbReference type="ARBA" id="ARBA00023136"/>
    </source>
</evidence>
<feature type="region of interest" description="Disordered" evidence="11">
    <location>
        <begin position="1"/>
        <end position="20"/>
    </location>
</feature>
<dbReference type="PANTHER" id="PTHR31030">
    <property type="entry name" value="PLASMA MEMBRANE FUSION PROTEIN PRM1"/>
    <property type="match status" value="1"/>
</dbReference>
<keyword evidence="9" id="KW-0325">Glycoprotein</keyword>
<dbReference type="InterPro" id="IPR026777">
    <property type="entry name" value="PRM1"/>
</dbReference>
<dbReference type="OrthoDB" id="10248838at2759"/>